<name>A0A1I6NUE6_9BACL</name>
<dbReference type="GO" id="GO:0046677">
    <property type="term" value="P:response to antibiotic"/>
    <property type="evidence" value="ECO:0007669"/>
    <property type="project" value="UniProtKB-KW"/>
</dbReference>
<feature type="domain" description="Metallo-beta-lactamase" evidence="13">
    <location>
        <begin position="76"/>
        <end position="246"/>
    </location>
</feature>
<evidence type="ECO:0000256" key="9">
    <source>
        <dbReference type="ARBA" id="ARBA00022764"/>
    </source>
</evidence>
<dbReference type="RefSeq" id="WP_245838570.1">
    <property type="nucleotide sequence ID" value="NZ_FPAA01000001.1"/>
</dbReference>
<keyword evidence="12" id="KW-0046">Antibiotic resistance</keyword>
<dbReference type="InterPro" id="IPR050855">
    <property type="entry name" value="NDM-1-like"/>
</dbReference>
<comment type="subunit">
    <text evidence="5">Monomer.</text>
</comment>
<keyword evidence="10" id="KW-0378">Hydrolase</keyword>
<comment type="subcellular location">
    <subcellularLocation>
        <location evidence="3">Periplasm</location>
    </subcellularLocation>
</comment>
<evidence type="ECO:0000256" key="7">
    <source>
        <dbReference type="ARBA" id="ARBA00022723"/>
    </source>
</evidence>
<evidence type="ECO:0000313" key="15">
    <source>
        <dbReference type="Proteomes" id="UP000198660"/>
    </source>
</evidence>
<organism evidence="14 15">
    <name type="scientific">Marininema halotolerans</name>
    <dbReference type="NCBI Taxonomy" id="1155944"/>
    <lineage>
        <taxon>Bacteria</taxon>
        <taxon>Bacillati</taxon>
        <taxon>Bacillota</taxon>
        <taxon>Bacilli</taxon>
        <taxon>Bacillales</taxon>
        <taxon>Thermoactinomycetaceae</taxon>
        <taxon>Marininema</taxon>
    </lineage>
</organism>
<evidence type="ECO:0000256" key="10">
    <source>
        <dbReference type="ARBA" id="ARBA00022801"/>
    </source>
</evidence>
<dbReference type="SMART" id="SM00849">
    <property type="entry name" value="Lactamase_B"/>
    <property type="match status" value="1"/>
</dbReference>
<dbReference type="SUPFAM" id="SSF56281">
    <property type="entry name" value="Metallo-hydrolase/oxidoreductase"/>
    <property type="match status" value="1"/>
</dbReference>
<evidence type="ECO:0000256" key="4">
    <source>
        <dbReference type="ARBA" id="ARBA00005250"/>
    </source>
</evidence>
<evidence type="ECO:0000256" key="6">
    <source>
        <dbReference type="ARBA" id="ARBA00012865"/>
    </source>
</evidence>
<dbReference type="Gene3D" id="3.60.15.10">
    <property type="entry name" value="Ribonuclease Z/Hydroxyacylglutathione hydrolase-like"/>
    <property type="match status" value="1"/>
</dbReference>
<dbReference type="EC" id="3.5.2.6" evidence="6"/>
<keyword evidence="15" id="KW-1185">Reference proteome</keyword>
<gene>
    <name evidence="14" type="ORF">SAMN05444972_101139</name>
</gene>
<evidence type="ECO:0000256" key="8">
    <source>
        <dbReference type="ARBA" id="ARBA00022729"/>
    </source>
</evidence>
<keyword evidence="11" id="KW-0862">Zinc</keyword>
<dbReference type="InterPro" id="IPR036866">
    <property type="entry name" value="RibonucZ/Hydroxyglut_hydro"/>
</dbReference>
<accession>A0A1I6NUE6</accession>
<comment type="similarity">
    <text evidence="4">Belongs to the metallo-beta-lactamase superfamily. Class-B beta-lactamase family.</text>
</comment>
<dbReference type="PROSITE" id="PS00744">
    <property type="entry name" value="BETA_LACTAMASE_B_2"/>
    <property type="match status" value="1"/>
</dbReference>
<dbReference type="NCBIfam" id="NF012229">
    <property type="entry name" value="bla_class_B_core"/>
    <property type="match status" value="1"/>
</dbReference>
<keyword evidence="9" id="KW-0574">Periplasm</keyword>
<dbReference type="InterPro" id="IPR058199">
    <property type="entry name" value="BlaB//VIM/IMP-1"/>
</dbReference>
<evidence type="ECO:0000256" key="5">
    <source>
        <dbReference type="ARBA" id="ARBA00011245"/>
    </source>
</evidence>
<evidence type="ECO:0000259" key="13">
    <source>
        <dbReference type="SMART" id="SM00849"/>
    </source>
</evidence>
<dbReference type="Proteomes" id="UP000198660">
    <property type="component" value="Unassembled WGS sequence"/>
</dbReference>
<evidence type="ECO:0000313" key="14">
    <source>
        <dbReference type="EMBL" id="SFS31514.1"/>
    </source>
</evidence>
<dbReference type="NCBIfam" id="NF033088">
    <property type="entry name" value="bla_subclass_B1"/>
    <property type="match status" value="1"/>
</dbReference>
<comment type="catalytic activity">
    <reaction evidence="1">
        <text>a beta-lactam + H2O = a substituted beta-amino acid</text>
        <dbReference type="Rhea" id="RHEA:20401"/>
        <dbReference type="ChEBI" id="CHEBI:15377"/>
        <dbReference type="ChEBI" id="CHEBI:35627"/>
        <dbReference type="ChEBI" id="CHEBI:140347"/>
        <dbReference type="EC" id="3.5.2.6"/>
    </reaction>
</comment>
<dbReference type="InterPro" id="IPR001279">
    <property type="entry name" value="Metallo-B-lactamas"/>
</dbReference>
<proteinExistence type="inferred from homology"/>
<dbReference type="GO" id="GO:0042597">
    <property type="term" value="C:periplasmic space"/>
    <property type="evidence" value="ECO:0007669"/>
    <property type="project" value="UniProtKB-SubCell"/>
</dbReference>
<evidence type="ECO:0000256" key="1">
    <source>
        <dbReference type="ARBA" id="ARBA00001526"/>
    </source>
</evidence>
<evidence type="ECO:0000256" key="3">
    <source>
        <dbReference type="ARBA" id="ARBA00004418"/>
    </source>
</evidence>
<comment type="cofactor">
    <cofactor evidence="2">
        <name>Zn(2+)</name>
        <dbReference type="ChEBI" id="CHEBI:29105"/>
    </cofactor>
</comment>
<evidence type="ECO:0000256" key="11">
    <source>
        <dbReference type="ARBA" id="ARBA00022833"/>
    </source>
</evidence>
<reference evidence="15" key="1">
    <citation type="submission" date="2016-10" db="EMBL/GenBank/DDBJ databases">
        <authorList>
            <person name="Varghese N."/>
            <person name="Submissions S."/>
        </authorList>
    </citation>
    <scope>NUCLEOTIDE SEQUENCE [LARGE SCALE GENOMIC DNA]</scope>
    <source>
        <strain evidence="15">DSM 45789</strain>
    </source>
</reference>
<dbReference type="GO" id="GO:0008270">
    <property type="term" value="F:zinc ion binding"/>
    <property type="evidence" value="ECO:0007669"/>
    <property type="project" value="InterPro"/>
</dbReference>
<dbReference type="GO" id="GO:0008800">
    <property type="term" value="F:beta-lactamase activity"/>
    <property type="evidence" value="ECO:0007669"/>
    <property type="project" value="UniProtKB-EC"/>
</dbReference>
<keyword evidence="8" id="KW-0732">Signal</keyword>
<dbReference type="AlphaFoldDB" id="A0A1I6NUE6"/>
<dbReference type="GO" id="GO:0017001">
    <property type="term" value="P:antibiotic catabolic process"/>
    <property type="evidence" value="ECO:0007669"/>
    <property type="project" value="InterPro"/>
</dbReference>
<dbReference type="PANTHER" id="PTHR42951:SF4">
    <property type="entry name" value="ACYL-COENZYME A THIOESTERASE MBLAC2"/>
    <property type="match status" value="1"/>
</dbReference>
<keyword evidence="7" id="KW-0479">Metal-binding</keyword>
<dbReference type="EMBL" id="FPAA01000001">
    <property type="protein sequence ID" value="SFS31514.1"/>
    <property type="molecule type" value="Genomic_DNA"/>
</dbReference>
<evidence type="ECO:0000256" key="12">
    <source>
        <dbReference type="ARBA" id="ARBA00023251"/>
    </source>
</evidence>
<dbReference type="Pfam" id="PF00753">
    <property type="entry name" value="Lactamase_B"/>
    <property type="match status" value="1"/>
</dbReference>
<dbReference type="PANTHER" id="PTHR42951">
    <property type="entry name" value="METALLO-BETA-LACTAMASE DOMAIN-CONTAINING"/>
    <property type="match status" value="1"/>
</dbReference>
<dbReference type="InterPro" id="IPR001018">
    <property type="entry name" value="Beta-lactamase_class-B_CS"/>
</dbReference>
<protein>
    <recommendedName>
        <fullName evidence="6">beta-lactamase</fullName>
        <ecNumber evidence="6">3.5.2.6</ecNumber>
    </recommendedName>
</protein>
<sequence length="264" mass="29638">MDRSKRWAIVFLLCVFLLGGYCFTTVGDHGEMAFARKPLSNNVITNPDKTVELRQINSRVWVHTTYGDYKGASRVPSNGMLIQTTKGLVLIDSSWNDTLTEELLSLIRQQFERKVTVAVITHSHEDRIGGIRTLKKAGIEVRSTLKTARLAQKAGYPRPDVLLDQHPRFHVGNTIIETAFLGEGHTKDNIVVWLPQHQVLFGGCLVKSLEATTMGNTDDANMTAWPKTIQNVRDRYPQAKLVVPGHGDWGDQELLTHTLDLLKQ</sequence>
<evidence type="ECO:0000256" key="2">
    <source>
        <dbReference type="ARBA" id="ARBA00001947"/>
    </source>
</evidence>